<organism evidence="1 2">
    <name type="scientific">Acinetobacter johnsonii</name>
    <dbReference type="NCBI Taxonomy" id="40214"/>
    <lineage>
        <taxon>Bacteria</taxon>
        <taxon>Pseudomonadati</taxon>
        <taxon>Pseudomonadota</taxon>
        <taxon>Gammaproteobacteria</taxon>
        <taxon>Moraxellales</taxon>
        <taxon>Moraxellaceae</taxon>
        <taxon>Acinetobacter</taxon>
    </lineage>
</organism>
<protein>
    <submittedName>
        <fullName evidence="1">Uncharacterized protein</fullName>
    </submittedName>
</protein>
<dbReference type="AlphaFoldDB" id="A0A3Q8XCP6"/>
<evidence type="ECO:0000313" key="2">
    <source>
        <dbReference type="Proteomes" id="UP000276980"/>
    </source>
</evidence>
<dbReference type="EMBL" id="CP022298">
    <property type="protein sequence ID" value="AZN63467.1"/>
    <property type="molecule type" value="Genomic_DNA"/>
</dbReference>
<sequence length="107" mass="12931">MFNLYEFRKFLLHDSLKFIVVIGYSFSDDHINRLLQQSMQQRIYTKIIIVAPYDQESDHELAIMNKLMINSFNDRFIFLNETAKEFMEKLSSDFFIDKYPQDPDMPF</sequence>
<proteinExistence type="predicted"/>
<reference evidence="1 2" key="1">
    <citation type="submission" date="2017-06" db="EMBL/GenBank/DDBJ databases">
        <title>Complete Genome Sequence of the Carbazole-Degrading Bacterium Acinetobacter johnsonii IC001.</title>
        <authorList>
            <person name="Vejarano F."/>
            <person name="Suzuki-Minakuchi C."/>
            <person name="Ohtsubo Y."/>
            <person name="Tsuda M."/>
            <person name="Okada K."/>
            <person name="Nojiri H."/>
        </authorList>
    </citation>
    <scope>NUCLEOTIDE SEQUENCE [LARGE SCALE GENOMIC DNA]</scope>
    <source>
        <strain evidence="1 2">IC001</strain>
    </source>
</reference>
<name>A0A3Q8XCP6_ACIJO</name>
<dbReference type="Proteomes" id="UP000276980">
    <property type="component" value="Chromosome"/>
</dbReference>
<accession>A0A3Q8XCP6</accession>
<evidence type="ECO:0000313" key="1">
    <source>
        <dbReference type="EMBL" id="AZN63467.1"/>
    </source>
</evidence>
<gene>
    <name evidence="1" type="ORF">CFH90_05295</name>
</gene>